<evidence type="ECO:0000256" key="3">
    <source>
        <dbReference type="ARBA" id="ARBA00022723"/>
    </source>
</evidence>
<comment type="similarity">
    <text evidence="1">Belongs to the nitrile hydratase subunit alpha family.</text>
</comment>
<comment type="caution">
    <text evidence="7">The sequence shown here is derived from an EMBL/GenBank/DDBJ whole genome shotgun (WGS) entry which is preliminary data.</text>
</comment>
<reference evidence="7 8" key="1">
    <citation type="submission" date="2022-04" db="EMBL/GenBank/DDBJ databases">
        <title>Roseobacter sp. WL0113 is a bacterium isolated from neritic sediment.</title>
        <authorList>
            <person name="Wang L."/>
            <person name="He W."/>
            <person name="Zhang D.-F."/>
        </authorList>
    </citation>
    <scope>NUCLEOTIDE SEQUENCE [LARGE SCALE GENOMIC DNA]</scope>
    <source>
        <strain evidence="7 8">WL0113</strain>
    </source>
</reference>
<evidence type="ECO:0000256" key="5">
    <source>
        <dbReference type="ARBA" id="ARBA00044877"/>
    </source>
</evidence>
<dbReference type="InterPro" id="IPR036648">
    <property type="entry name" value="CN_Hdrase_a/SCN_Hdrase_g_sf"/>
</dbReference>
<evidence type="ECO:0000313" key="8">
    <source>
        <dbReference type="Proteomes" id="UP001208690"/>
    </source>
</evidence>
<dbReference type="Gene3D" id="3.90.330.10">
    <property type="entry name" value="Nitrile hydratase alpha /Thiocyanate hydrolase gamma"/>
    <property type="match status" value="1"/>
</dbReference>
<keyword evidence="8" id="KW-1185">Reference proteome</keyword>
<dbReference type="PIRSF" id="PIRSF001426">
    <property type="entry name" value="NHase_alpha"/>
    <property type="match status" value="1"/>
</dbReference>
<dbReference type="Pfam" id="PF02979">
    <property type="entry name" value="NHase_alpha"/>
    <property type="match status" value="1"/>
</dbReference>
<organism evidence="7 8">
    <name type="scientific">Roseobacter sinensis</name>
    <dbReference type="NCBI Taxonomy" id="2931391"/>
    <lineage>
        <taxon>Bacteria</taxon>
        <taxon>Pseudomonadati</taxon>
        <taxon>Pseudomonadota</taxon>
        <taxon>Alphaproteobacteria</taxon>
        <taxon>Rhodobacterales</taxon>
        <taxon>Roseobacteraceae</taxon>
        <taxon>Roseobacter</taxon>
    </lineage>
</organism>
<accession>A0ABT3BFG4</accession>
<protein>
    <recommendedName>
        <fullName evidence="2">nitrile hydratase</fullName>
        <ecNumber evidence="2">4.2.1.84</ecNumber>
    </recommendedName>
</protein>
<evidence type="ECO:0000313" key="7">
    <source>
        <dbReference type="EMBL" id="MCV3271898.1"/>
    </source>
</evidence>
<comment type="catalytic activity">
    <reaction evidence="5">
        <text>an aliphatic primary amide = an aliphatic nitrile + H2O</text>
        <dbReference type="Rhea" id="RHEA:12673"/>
        <dbReference type="ChEBI" id="CHEBI:15377"/>
        <dbReference type="ChEBI" id="CHEBI:65285"/>
        <dbReference type="ChEBI" id="CHEBI:80291"/>
        <dbReference type="EC" id="4.2.1.84"/>
    </reaction>
</comment>
<dbReference type="RefSeq" id="WP_263844227.1">
    <property type="nucleotide sequence ID" value="NZ_JALIEB010000006.1"/>
</dbReference>
<sequence>MPHDHPHPHNRPLSDVELRVKALESILTEKELIDPEAIDLIVETYETKIGPRNGARVVARAWSDPAYKERLLSDATAAISELGFSGVQGEDMVVVENTDEVHNIVVCTLCSCYPWPTLGLPPVWYKAAPYRAKVVKDPRGVLEEFGVTLPEDTEIRVWDSNAELRYLVLPKRPDGTDGMTEEQLAELVTRDAMIGTDVLTAQ</sequence>
<evidence type="ECO:0000256" key="2">
    <source>
        <dbReference type="ARBA" id="ARBA00013079"/>
    </source>
</evidence>
<dbReference type="InterPro" id="IPR004232">
    <property type="entry name" value="CN_Hdrtase_a/SCN_Hdrlase_g"/>
</dbReference>
<dbReference type="EC" id="4.2.1.84" evidence="2"/>
<keyword evidence="3" id="KW-0479">Metal-binding</keyword>
<evidence type="ECO:0000259" key="6">
    <source>
        <dbReference type="Pfam" id="PF02979"/>
    </source>
</evidence>
<dbReference type="InterPro" id="IPR023900">
    <property type="entry name" value="CN_Hdrtase_asu/SCN_Hdrlase_gsu"/>
</dbReference>
<dbReference type="GO" id="GO:0018822">
    <property type="term" value="F:nitrile hydratase activity"/>
    <property type="evidence" value="ECO:0007669"/>
    <property type="project" value="UniProtKB-EC"/>
</dbReference>
<feature type="domain" description="Nitrile hydratase alpha/Thiocyanate hydrolase gamma" evidence="6">
    <location>
        <begin position="15"/>
        <end position="196"/>
    </location>
</feature>
<evidence type="ECO:0000256" key="1">
    <source>
        <dbReference type="ARBA" id="ARBA00009363"/>
    </source>
</evidence>
<dbReference type="SUPFAM" id="SSF56209">
    <property type="entry name" value="Nitrile hydratase alpha chain"/>
    <property type="match status" value="1"/>
</dbReference>
<dbReference type="InterPro" id="IPR018141">
    <property type="entry name" value="Nitrile_hydratase_asu"/>
</dbReference>
<dbReference type="NCBIfam" id="TIGR01323">
    <property type="entry name" value="nitrile_alph"/>
    <property type="match status" value="1"/>
</dbReference>
<proteinExistence type="inferred from homology"/>
<keyword evidence="4 7" id="KW-0456">Lyase</keyword>
<name>A0ABT3BFG4_9RHOB</name>
<evidence type="ECO:0000256" key="4">
    <source>
        <dbReference type="ARBA" id="ARBA00023239"/>
    </source>
</evidence>
<dbReference type="EMBL" id="JALIEB010000006">
    <property type="protein sequence ID" value="MCV3271898.1"/>
    <property type="molecule type" value="Genomic_DNA"/>
</dbReference>
<dbReference type="Proteomes" id="UP001208690">
    <property type="component" value="Unassembled WGS sequence"/>
</dbReference>
<gene>
    <name evidence="7" type="primary">nthA</name>
    <name evidence="7" type="ORF">MUB52_10705</name>
</gene>